<dbReference type="RefSeq" id="WP_054301217.1">
    <property type="nucleotide sequence ID" value="NZ_BMYI01000002.1"/>
</dbReference>
<dbReference type="Proteomes" id="UP000658305">
    <property type="component" value="Unassembled WGS sequence"/>
</dbReference>
<protein>
    <recommendedName>
        <fullName evidence="3">Hemolysin</fullName>
    </recommendedName>
</protein>
<proteinExistence type="predicted"/>
<dbReference type="PANTHER" id="PTHR38008:SF2">
    <property type="entry name" value="HEMOLYSIN"/>
    <property type="match status" value="1"/>
</dbReference>
<sequence length="85" mass="8982">MPFRPALAFAALALCAGCGGGGGRQAAEASNSRWASMSNPASQYCAELGGRLEMRQEQAGEAGYCHMPDGTVVEEWQLYRGKNAL</sequence>
<evidence type="ECO:0000313" key="2">
    <source>
        <dbReference type="Proteomes" id="UP000658305"/>
    </source>
</evidence>
<evidence type="ECO:0000313" key="1">
    <source>
        <dbReference type="EMBL" id="GHC14927.1"/>
    </source>
</evidence>
<reference evidence="2" key="1">
    <citation type="journal article" date="2019" name="Int. J. Syst. Evol. Microbiol.">
        <title>The Global Catalogue of Microorganisms (GCM) 10K type strain sequencing project: providing services to taxonomists for standard genome sequencing and annotation.</title>
        <authorList>
            <consortium name="The Broad Institute Genomics Platform"/>
            <consortium name="The Broad Institute Genome Sequencing Center for Infectious Disease"/>
            <person name="Wu L."/>
            <person name="Ma J."/>
        </authorList>
    </citation>
    <scope>NUCLEOTIDE SEQUENCE [LARGE SCALE GENOMIC DNA]</scope>
    <source>
        <strain evidence="2">KCTC 23298</strain>
    </source>
</reference>
<name>A0ABQ3F9G2_9RHOB</name>
<accession>A0ABQ3F9G2</accession>
<dbReference type="EMBL" id="BMYI01000002">
    <property type="protein sequence ID" value="GHC14927.1"/>
    <property type="molecule type" value="Genomic_DNA"/>
</dbReference>
<keyword evidence="2" id="KW-1185">Reference proteome</keyword>
<gene>
    <name evidence="1" type="ORF">GCM10007291_11020</name>
</gene>
<dbReference type="PANTHER" id="PTHR38008">
    <property type="entry name" value="HEMOLYSIN-RELATED"/>
    <property type="match status" value="1"/>
</dbReference>
<dbReference type="Pfam" id="PF03891">
    <property type="entry name" value="DUF333"/>
    <property type="match status" value="1"/>
</dbReference>
<organism evidence="1 2">
    <name type="scientific">Gemmobacter nanjingensis</name>
    <dbReference type="NCBI Taxonomy" id="488454"/>
    <lineage>
        <taxon>Bacteria</taxon>
        <taxon>Pseudomonadati</taxon>
        <taxon>Pseudomonadota</taxon>
        <taxon>Alphaproteobacteria</taxon>
        <taxon>Rhodobacterales</taxon>
        <taxon>Paracoccaceae</taxon>
        <taxon>Gemmobacter</taxon>
    </lineage>
</organism>
<dbReference type="InterPro" id="IPR005590">
    <property type="entry name" value="DUF333"/>
</dbReference>
<comment type="caution">
    <text evidence="1">The sequence shown here is derived from an EMBL/GenBank/DDBJ whole genome shotgun (WGS) entry which is preliminary data.</text>
</comment>
<evidence type="ECO:0008006" key="3">
    <source>
        <dbReference type="Google" id="ProtNLM"/>
    </source>
</evidence>